<dbReference type="Proteomes" id="UP000647172">
    <property type="component" value="Unassembled WGS sequence"/>
</dbReference>
<dbReference type="EMBL" id="BOMQ01000010">
    <property type="protein sequence ID" value="GIE47312.1"/>
    <property type="molecule type" value="Genomic_DNA"/>
</dbReference>
<keyword evidence="1" id="KW-0472">Membrane</keyword>
<keyword evidence="1" id="KW-0812">Transmembrane</keyword>
<keyword evidence="1" id="KW-1133">Transmembrane helix</keyword>
<feature type="transmembrane region" description="Helical" evidence="1">
    <location>
        <begin position="12"/>
        <end position="34"/>
    </location>
</feature>
<reference evidence="2" key="1">
    <citation type="submission" date="2021-01" db="EMBL/GenBank/DDBJ databases">
        <title>Whole genome shotgun sequence of Actinoplanes nipponensis NBRC 14063.</title>
        <authorList>
            <person name="Komaki H."/>
            <person name="Tamura T."/>
        </authorList>
    </citation>
    <scope>NUCLEOTIDE SEQUENCE</scope>
    <source>
        <strain evidence="2">NBRC 14063</strain>
    </source>
</reference>
<gene>
    <name evidence="2" type="ORF">Ani05nite_08460</name>
</gene>
<feature type="transmembrane region" description="Helical" evidence="1">
    <location>
        <begin position="41"/>
        <end position="62"/>
    </location>
</feature>
<organism evidence="2 3">
    <name type="scientific">Actinoplanes nipponensis</name>
    <dbReference type="NCBI Taxonomy" id="135950"/>
    <lineage>
        <taxon>Bacteria</taxon>
        <taxon>Bacillati</taxon>
        <taxon>Actinomycetota</taxon>
        <taxon>Actinomycetes</taxon>
        <taxon>Micromonosporales</taxon>
        <taxon>Micromonosporaceae</taxon>
        <taxon>Actinoplanes</taxon>
    </lineage>
</organism>
<keyword evidence="3" id="KW-1185">Reference proteome</keyword>
<sequence length="242" mass="25547">MNGAGPGHPRLRWLAVAADLLALASAVLGVLAWLRNRGGFALLLVTGGAALLLGSIALVAGAPARRRFAAALAVLAVVAGGGVAGVAVDRLVRPRDAAVDPATLRFRFDPVLETVPFCRDYPGTGRIPDGYQLLMFDRPTADPAADLWLDGPAERTDRGWVFRNVQLGDEPTPADPDRNRGLQVELFARLVAAETAEVLTPRSNITVVNDPGGQWKVRALPGRRADTLRVTLNADRGACAPG</sequence>
<dbReference type="AlphaFoldDB" id="A0A919JCZ5"/>
<proteinExistence type="predicted"/>
<feature type="transmembrane region" description="Helical" evidence="1">
    <location>
        <begin position="68"/>
        <end position="88"/>
    </location>
</feature>
<evidence type="ECO:0000313" key="2">
    <source>
        <dbReference type="EMBL" id="GIE47312.1"/>
    </source>
</evidence>
<evidence type="ECO:0000256" key="1">
    <source>
        <dbReference type="SAM" id="Phobius"/>
    </source>
</evidence>
<evidence type="ECO:0000313" key="3">
    <source>
        <dbReference type="Proteomes" id="UP000647172"/>
    </source>
</evidence>
<dbReference type="RefSeq" id="WP_203765212.1">
    <property type="nucleotide sequence ID" value="NZ_BAAAYJ010000003.1"/>
</dbReference>
<name>A0A919JCZ5_9ACTN</name>
<protein>
    <submittedName>
        <fullName evidence="2">Uncharacterized protein</fullName>
    </submittedName>
</protein>
<comment type="caution">
    <text evidence="2">The sequence shown here is derived from an EMBL/GenBank/DDBJ whole genome shotgun (WGS) entry which is preliminary data.</text>
</comment>
<accession>A0A919JCZ5</accession>